<dbReference type="Pfam" id="PF10403">
    <property type="entry name" value="BHD_1"/>
    <property type="match status" value="1"/>
</dbReference>
<evidence type="ECO:0000256" key="6">
    <source>
        <dbReference type="ARBA" id="ARBA00023204"/>
    </source>
</evidence>
<dbReference type="SMART" id="SM01032">
    <property type="entry name" value="BHD_3"/>
    <property type="match status" value="1"/>
</dbReference>
<dbReference type="FunFam" id="2.20.20.110:FF:000001">
    <property type="entry name" value="DNA repair protein complementing XP-C cells"/>
    <property type="match status" value="1"/>
</dbReference>
<dbReference type="Gene3D" id="3.90.260.10">
    <property type="entry name" value="Transglutaminase-like"/>
    <property type="match status" value="2"/>
</dbReference>
<sequence>MGRQNRQTRSSARMVEQNGGGKSAGSGTKSLPADVKSGVKRTSVEAGSKSKKTRKVPVVVLDNLQDSDLMSNGANLPTKNSTDKSSKGKTQVKEALDDRNRNGRAVKKTTTNNSEVEKCVTGKGKGKGRTAKSNGGTSAQKDEGEEEGTTVKRKGTRKRRKDGDAQEEDSMGKDDDDDFEDDGQTTSKVKKRRSAAKSKSNSRVSTQIDKGDKEETTGKRRGARKKRTYVGGQEKKDLSGKADDDYEDTSKVKKMKTSQESIEDDAAKVNPEVEASTSVAEMADAQKNHHESSDSESEWEEVEEVQTVKSPEKKLQDISIELSEGLIPGMSRKKKKQFDWKGYIKRAIRRMNKEQRESLHKAHLLTLLACALYRSRVCNDPDLGGLALSLTPTEILCRRRWDVGFLSKVVKWFRSKFPLISGEEDLEDSGSCTVATLGVRLQEGKVMSENERVLLFVVMLRMLQLDTRLVVSLQPIPWKEPSPSKSNQNKSQAGQKKKLKSPPKSGRGTSTAQASKSAKQAHSVKQSKPGKRRKLSESSDDSSTEQSSSKKSDPPSRRQQKTKNSRPRRRASKTKPMVEVSESDDEESSHSEYAPESSTDVKDSSSRDSDVLEVEEIDITMSEDSDLEIVDVSKLRVKKKSSKQNQRPSTKIISDDDSDESEDVAVCNEWVEVYIEERWVTVDVVSGMVDKPEVVEQRVTRPMAYVVGVDAEGSVKDVTKRYAAGWMTSTRLLREDRYGTWWPDTLRLYSSADKDRSKKEDLELHSKLLQKPIPTTIRDFKDHPLYALRRHLLKYEAVYPETATVLGYCKGEPVYARECVHQLHTRDKWLQEARVVRHGEEPYKMVKHNNPGWLKKKMERKGIFTTGNPDEPTVPLFGRWQTEDYMPPLAVDGKVPRNDYGNVDLYLPCMLPLGTVHLQIPGLERVARKLDIDCAPAVTGFDFHSGWSHPVKDGYIVCEEHKDLLIAAWEEDRQNREQKEKDKREKRSLDNWRKLTKALLISQRLKRRYQVQNEHKVKSSVKGEDIDDDDDDDDSGDDRAVDVEKSWPRKDFSQQAASTSSKAKSRAKKRQKEDTHLFPFEKL</sequence>
<reference evidence="13" key="2">
    <citation type="submission" date="2025-08" db="UniProtKB">
        <authorList>
            <consortium name="RefSeq"/>
        </authorList>
    </citation>
    <scope>IDENTIFICATION</scope>
    <source>
        <strain evidence="13">S238N-H82</strain>
        <tissue evidence="13">Testes</tissue>
    </source>
</reference>
<evidence type="ECO:0000259" key="11">
    <source>
        <dbReference type="SMART" id="SM01032"/>
    </source>
</evidence>
<dbReference type="Proteomes" id="UP000001554">
    <property type="component" value="Chromosome 5"/>
</dbReference>
<dbReference type="GO" id="GO:0003697">
    <property type="term" value="F:single-stranded DNA binding"/>
    <property type="evidence" value="ECO:0000318"/>
    <property type="project" value="GO_Central"/>
</dbReference>
<keyword evidence="12" id="KW-1185">Reference proteome</keyword>
<feature type="compositionally biased region" description="Acidic residues" evidence="8">
    <location>
        <begin position="165"/>
        <end position="183"/>
    </location>
</feature>
<dbReference type="Pfam" id="PF10405">
    <property type="entry name" value="BHD_3"/>
    <property type="match status" value="1"/>
</dbReference>
<dbReference type="OrthoDB" id="300780at2759"/>
<feature type="compositionally biased region" description="Basic and acidic residues" evidence="8">
    <location>
        <begin position="81"/>
        <end position="101"/>
    </location>
</feature>
<dbReference type="OMA" id="WVHIDAV"/>
<feature type="compositionally biased region" description="Polar residues" evidence="8">
    <location>
        <begin position="483"/>
        <end position="494"/>
    </location>
</feature>
<dbReference type="InterPro" id="IPR038765">
    <property type="entry name" value="Papain-like_cys_pep_sf"/>
</dbReference>
<organism evidence="12 13">
    <name type="scientific">Branchiostoma floridae</name>
    <name type="common">Florida lancelet</name>
    <name type="synonym">Amphioxus</name>
    <dbReference type="NCBI Taxonomy" id="7739"/>
    <lineage>
        <taxon>Eukaryota</taxon>
        <taxon>Metazoa</taxon>
        <taxon>Chordata</taxon>
        <taxon>Cephalochordata</taxon>
        <taxon>Leptocardii</taxon>
        <taxon>Amphioxiformes</taxon>
        <taxon>Branchiostomatidae</taxon>
        <taxon>Branchiostoma</taxon>
    </lineage>
</organism>
<feature type="compositionally biased region" description="Basic residues" evidence="8">
    <location>
        <begin position="558"/>
        <end position="573"/>
    </location>
</feature>
<proteinExistence type="inferred from homology"/>
<feature type="compositionally biased region" description="Low complexity" evidence="8">
    <location>
        <begin position="1053"/>
        <end position="1062"/>
    </location>
</feature>
<comment type="similarity">
    <text evidence="2">Belongs to the XPC family.</text>
</comment>
<feature type="compositionally biased region" description="Basic and acidic residues" evidence="8">
    <location>
        <begin position="1071"/>
        <end position="1083"/>
    </location>
</feature>
<feature type="compositionally biased region" description="Basic residues" evidence="8">
    <location>
        <begin position="219"/>
        <end position="228"/>
    </location>
</feature>
<evidence type="ECO:0000256" key="4">
    <source>
        <dbReference type="ARBA" id="ARBA00022763"/>
    </source>
</evidence>
<dbReference type="InterPro" id="IPR042488">
    <property type="entry name" value="Rad4_BHD3_sf"/>
</dbReference>
<feature type="compositionally biased region" description="Basic residues" evidence="8">
    <location>
        <begin position="151"/>
        <end position="160"/>
    </location>
</feature>
<feature type="compositionally biased region" description="Basic and acidic residues" evidence="8">
    <location>
        <begin position="209"/>
        <end position="218"/>
    </location>
</feature>
<dbReference type="Pfam" id="PF10404">
    <property type="entry name" value="BHD_2"/>
    <property type="match status" value="1"/>
</dbReference>
<reference evidence="12" key="1">
    <citation type="journal article" date="2020" name="Nat. Ecol. Evol.">
        <title>Deeply conserved synteny resolves early events in vertebrate evolution.</title>
        <authorList>
            <person name="Simakov O."/>
            <person name="Marletaz F."/>
            <person name="Yue J.X."/>
            <person name="O'Connell B."/>
            <person name="Jenkins J."/>
            <person name="Brandt A."/>
            <person name="Calef R."/>
            <person name="Tung C.H."/>
            <person name="Huang T.K."/>
            <person name="Schmutz J."/>
            <person name="Satoh N."/>
            <person name="Yu J.K."/>
            <person name="Putnam N.H."/>
            <person name="Green R.E."/>
            <person name="Rokhsar D.S."/>
        </authorList>
    </citation>
    <scope>NUCLEOTIDE SEQUENCE [LARGE SCALE GENOMIC DNA]</scope>
    <source>
        <strain evidence="12">S238N-H82</strain>
    </source>
</reference>
<feature type="compositionally biased region" description="Polar residues" evidence="8">
    <location>
        <begin position="1"/>
        <end position="11"/>
    </location>
</feature>
<keyword evidence="5" id="KW-0238">DNA-binding</keyword>
<evidence type="ECO:0000256" key="5">
    <source>
        <dbReference type="ARBA" id="ARBA00023125"/>
    </source>
</evidence>
<evidence type="ECO:0000256" key="1">
    <source>
        <dbReference type="ARBA" id="ARBA00004123"/>
    </source>
</evidence>
<dbReference type="GO" id="GO:0005737">
    <property type="term" value="C:cytoplasm"/>
    <property type="evidence" value="ECO:0000318"/>
    <property type="project" value="GO_Central"/>
</dbReference>
<dbReference type="FunFam" id="3.90.260.10:FF:000031">
    <property type="entry name" value="Uncharacterized protein"/>
    <property type="match status" value="1"/>
</dbReference>
<feature type="compositionally biased region" description="Acidic residues" evidence="8">
    <location>
        <begin position="1025"/>
        <end position="1036"/>
    </location>
</feature>
<dbReference type="SMART" id="SM01031">
    <property type="entry name" value="BHD_2"/>
    <property type="match status" value="1"/>
</dbReference>
<feature type="domain" description="Rad4 beta-hairpin" evidence="9">
    <location>
        <begin position="769"/>
        <end position="821"/>
    </location>
</feature>
<dbReference type="AlphaFoldDB" id="A0A9J7MSE6"/>
<feature type="compositionally biased region" description="Acidic residues" evidence="8">
    <location>
        <begin position="294"/>
        <end position="304"/>
    </location>
</feature>
<accession>A0A9J7MSE6</accession>
<dbReference type="InterPro" id="IPR018325">
    <property type="entry name" value="Rad4/PNGase_transGLS-fold"/>
</dbReference>
<feature type="compositionally biased region" description="Polar residues" evidence="8">
    <location>
        <begin position="64"/>
        <end position="80"/>
    </location>
</feature>
<evidence type="ECO:0000259" key="9">
    <source>
        <dbReference type="SMART" id="SM01030"/>
    </source>
</evidence>
<name>A0A9J7MSE6_BRAFL</name>
<evidence type="ECO:0000256" key="8">
    <source>
        <dbReference type="SAM" id="MobiDB-lite"/>
    </source>
</evidence>
<dbReference type="RefSeq" id="XP_035677251.1">
    <property type="nucleotide sequence ID" value="XM_035821358.1"/>
</dbReference>
<comment type="subcellular location">
    <subcellularLocation>
        <location evidence="1">Nucleus</location>
    </subcellularLocation>
</comment>
<dbReference type="NCBIfam" id="TIGR00605">
    <property type="entry name" value="rad4"/>
    <property type="match status" value="1"/>
</dbReference>
<dbReference type="GO" id="GO:0003684">
    <property type="term" value="F:damaged DNA binding"/>
    <property type="evidence" value="ECO:0000318"/>
    <property type="project" value="GO_Central"/>
</dbReference>
<keyword evidence="4" id="KW-0227">DNA damage</keyword>
<gene>
    <name evidence="13" type="primary">LOC118416271</name>
</gene>
<feature type="domain" description="Rad4 beta-hairpin" evidence="11">
    <location>
        <begin position="895"/>
        <end position="969"/>
    </location>
</feature>
<protein>
    <submittedName>
        <fullName evidence="13">DNA repair protein complementing XP-C cells-like</fullName>
    </submittedName>
</protein>
<dbReference type="GeneID" id="118416271"/>
<dbReference type="GO" id="GO:0000111">
    <property type="term" value="C:nucleotide-excision repair factor 2 complex"/>
    <property type="evidence" value="ECO:0000318"/>
    <property type="project" value="GO_Central"/>
</dbReference>
<feature type="compositionally biased region" description="Basic and acidic residues" evidence="8">
    <location>
        <begin position="1013"/>
        <end position="1024"/>
    </location>
</feature>
<dbReference type="GO" id="GO:0006298">
    <property type="term" value="P:mismatch repair"/>
    <property type="evidence" value="ECO:0000318"/>
    <property type="project" value="GO_Central"/>
</dbReference>
<dbReference type="GO" id="GO:0006289">
    <property type="term" value="P:nucleotide-excision repair"/>
    <property type="evidence" value="ECO:0000318"/>
    <property type="project" value="GO_Central"/>
</dbReference>
<evidence type="ECO:0000256" key="7">
    <source>
        <dbReference type="ARBA" id="ARBA00023242"/>
    </source>
</evidence>
<evidence type="ECO:0000256" key="2">
    <source>
        <dbReference type="ARBA" id="ARBA00009525"/>
    </source>
</evidence>
<dbReference type="Pfam" id="PF03835">
    <property type="entry name" value="Rad4"/>
    <property type="match status" value="1"/>
</dbReference>
<evidence type="ECO:0000256" key="3">
    <source>
        <dbReference type="ARBA" id="ARBA00022553"/>
    </source>
</evidence>
<keyword evidence="3" id="KW-0597">Phosphoprotein</keyword>
<dbReference type="KEGG" id="bfo:118416271"/>
<dbReference type="SUPFAM" id="SSF54001">
    <property type="entry name" value="Cysteine proteinases"/>
    <property type="match status" value="1"/>
</dbReference>
<dbReference type="InterPro" id="IPR018026">
    <property type="entry name" value="DNA_repair_Rad4-like"/>
</dbReference>
<dbReference type="GO" id="GO:0071942">
    <property type="term" value="C:XPC complex"/>
    <property type="evidence" value="ECO:0000318"/>
    <property type="project" value="GO_Central"/>
</dbReference>
<dbReference type="PANTHER" id="PTHR12135:SF0">
    <property type="entry name" value="DNA REPAIR PROTEIN COMPLEMENTING XP-C CELLS"/>
    <property type="match status" value="1"/>
</dbReference>
<dbReference type="SMART" id="SM01030">
    <property type="entry name" value="BHD_1"/>
    <property type="match status" value="1"/>
</dbReference>
<dbReference type="InterPro" id="IPR018327">
    <property type="entry name" value="BHD_2"/>
</dbReference>
<evidence type="ECO:0000313" key="12">
    <source>
        <dbReference type="Proteomes" id="UP000001554"/>
    </source>
</evidence>
<dbReference type="Gene3D" id="2.20.20.110">
    <property type="entry name" value="Rad4, beta-hairpin domain BHD1"/>
    <property type="match status" value="1"/>
</dbReference>
<feature type="compositionally biased region" description="Basic and acidic residues" evidence="8">
    <location>
        <begin position="1037"/>
        <end position="1052"/>
    </location>
</feature>
<feature type="compositionally biased region" description="Low complexity" evidence="8">
    <location>
        <begin position="512"/>
        <end position="527"/>
    </location>
</feature>
<dbReference type="InterPro" id="IPR018326">
    <property type="entry name" value="Rad4_beta-hairpin_dom1"/>
</dbReference>
<feature type="region of interest" description="Disordered" evidence="8">
    <location>
        <begin position="1"/>
        <end position="310"/>
    </location>
</feature>
<feature type="region of interest" description="Disordered" evidence="8">
    <location>
        <begin position="1012"/>
        <end position="1083"/>
    </location>
</feature>
<feature type="region of interest" description="Disordered" evidence="8">
    <location>
        <begin position="476"/>
        <end position="610"/>
    </location>
</feature>
<feature type="domain" description="Rad4 beta-hairpin" evidence="10">
    <location>
        <begin position="823"/>
        <end position="888"/>
    </location>
</feature>
<evidence type="ECO:0000313" key="13">
    <source>
        <dbReference type="RefSeq" id="XP_035677251.1"/>
    </source>
</evidence>
<dbReference type="Gene3D" id="3.30.70.2460">
    <property type="entry name" value="Rad4, beta-hairpin domain BHD3"/>
    <property type="match status" value="1"/>
</dbReference>
<dbReference type="InterPro" id="IPR036985">
    <property type="entry name" value="Transglutaminase-like_sf"/>
</dbReference>
<dbReference type="InterPro" id="IPR018328">
    <property type="entry name" value="Rad4_beta-hairpin_dom3"/>
</dbReference>
<feature type="compositionally biased region" description="Basic and acidic residues" evidence="8">
    <location>
        <begin position="284"/>
        <end position="293"/>
    </location>
</feature>
<feature type="compositionally biased region" description="Basic and acidic residues" evidence="8">
    <location>
        <begin position="599"/>
        <end position="610"/>
    </location>
</feature>
<keyword evidence="6" id="KW-0234">DNA repair</keyword>
<keyword evidence="7" id="KW-0539">Nucleus</keyword>
<dbReference type="FunFam" id="3.30.70.2460:FF:000001">
    <property type="entry name" value="DNA repair protein Rad4 family"/>
    <property type="match status" value="1"/>
</dbReference>
<evidence type="ECO:0000259" key="10">
    <source>
        <dbReference type="SMART" id="SM01031"/>
    </source>
</evidence>
<feature type="compositionally biased region" description="Basic and acidic residues" evidence="8">
    <location>
        <begin position="233"/>
        <end position="251"/>
    </location>
</feature>
<dbReference type="PANTHER" id="PTHR12135">
    <property type="entry name" value="DNA REPAIR PROTEIN XP-C / RAD4"/>
    <property type="match status" value="1"/>
</dbReference>
<feature type="region of interest" description="Disordered" evidence="8">
    <location>
        <begin position="637"/>
        <end position="659"/>
    </location>
</feature>
<dbReference type="InterPro" id="IPR004583">
    <property type="entry name" value="DNA_repair_Rad4"/>
</dbReference>